<dbReference type="STRING" id="235985.SAMN05414137_15722"/>
<name>A0A1H8B6T1_STRJI</name>
<gene>
    <name evidence="1" type="ORF">SAMN05414137_15722</name>
</gene>
<dbReference type="AlphaFoldDB" id="A0A1H8B6T1"/>
<dbReference type="EMBL" id="FOAZ01000057">
    <property type="protein sequence ID" value="SEM78029.1"/>
    <property type="molecule type" value="Genomic_DNA"/>
</dbReference>
<evidence type="ECO:0000313" key="1">
    <source>
        <dbReference type="EMBL" id="SEM78029.1"/>
    </source>
</evidence>
<evidence type="ECO:0000313" key="2">
    <source>
        <dbReference type="Proteomes" id="UP000183015"/>
    </source>
</evidence>
<dbReference type="OrthoDB" id="3618637at2"/>
<proteinExistence type="predicted"/>
<keyword evidence="2" id="KW-1185">Reference proteome</keyword>
<organism evidence="1 2">
    <name type="scientific">Streptacidiphilus jiangxiensis</name>
    <dbReference type="NCBI Taxonomy" id="235985"/>
    <lineage>
        <taxon>Bacteria</taxon>
        <taxon>Bacillati</taxon>
        <taxon>Actinomycetota</taxon>
        <taxon>Actinomycetes</taxon>
        <taxon>Kitasatosporales</taxon>
        <taxon>Streptomycetaceae</taxon>
        <taxon>Streptacidiphilus</taxon>
    </lineage>
</organism>
<feature type="non-terminal residue" evidence="1">
    <location>
        <position position="239"/>
    </location>
</feature>
<dbReference type="RefSeq" id="WP_075004296.1">
    <property type="nucleotide sequence ID" value="NZ_FOAZ01000057.1"/>
</dbReference>
<dbReference type="SUPFAM" id="SSF53335">
    <property type="entry name" value="S-adenosyl-L-methionine-dependent methyltransferases"/>
    <property type="match status" value="1"/>
</dbReference>
<dbReference type="PRINTS" id="PR00507">
    <property type="entry name" value="N12N6MTFRASE"/>
</dbReference>
<dbReference type="Gene3D" id="3.40.50.150">
    <property type="entry name" value="Vaccinia Virus protein VP39"/>
    <property type="match status" value="1"/>
</dbReference>
<dbReference type="Proteomes" id="UP000183015">
    <property type="component" value="Unassembled WGS sequence"/>
</dbReference>
<dbReference type="eggNOG" id="COG0286">
    <property type="taxonomic scope" value="Bacteria"/>
</dbReference>
<protein>
    <recommendedName>
        <fullName evidence="3">N-6 DNA Methylase</fullName>
    </recommendedName>
</protein>
<sequence length="239" mass="25896">MATPGLVGAVARPTPARPLRPARHDDVRRLAEAVAEAWRSTPYRSRPDIPLSIVASLALIPSKDCPDEIARTIAGSCDTHLLRGLREVWVHHWVQRPELAPAFGPLMAWLAEDGPDAEDLARSVRKVVDVCVRYGLLEMTGSSDAYRRSQVDVLSWTLTELRSPGARRLLGEFHTPPSVTQLIASMTADGLPPAGERFLEPSGGSGGLFRALAQRIRELGGDPADYGWVLVDIDALAAA</sequence>
<accession>A0A1H8B6T1</accession>
<evidence type="ECO:0008006" key="3">
    <source>
        <dbReference type="Google" id="ProtNLM"/>
    </source>
</evidence>
<reference evidence="2" key="1">
    <citation type="submission" date="2016-10" db="EMBL/GenBank/DDBJ databases">
        <authorList>
            <person name="Varghese N."/>
        </authorList>
    </citation>
    <scope>NUCLEOTIDE SEQUENCE [LARGE SCALE GENOMIC DNA]</scope>
    <source>
        <strain evidence="2">DSM 45096 / BCRC 16803 / CGMCC 4.1857 / CIP 109030 / JCM 12277 / KCTC 19219 / NBRC 100920 / 33214</strain>
    </source>
</reference>
<dbReference type="InterPro" id="IPR029063">
    <property type="entry name" value="SAM-dependent_MTases_sf"/>
</dbReference>